<sequence length="631" mass="69929">MIRWTSELIVESSKGGANVATDKIFLPQRVLEELLGQSQDLPSPLIFRLTNPGTGDYTHVGVREFSSADGVAVLPATVGKLLNTKPNDTVVAEMVELPKGTKLRLEPLSGNYDVDDWKSMLEAQLNTTHTALTRGNVLTVTDPLRPENTFEFKIQELEPADAVCIVDTDVELEIDEPTALQTQQQSAASGPTVVQVDVPLSLNLQEKETRLQLRDWDKSKPIEFTLEEDEDNGVAAAFVGVDDSTNRDNFIWSTLLGPVKIKPNDPYLSDDTSTLFITVLGQSVPMKVTLKAFQTSSSTADRTERSSSLDAGVTICSNCKQAIPVQSMTLHSAFCARNNVPCECGKIFQKRVPETHWHCLEHGMNGDSSDSKSLHSQYLHEPAQCQCGRANDEEDPVFPSRVTLGLHRATECPLALHLCRFCHLKLPRGKSTAIDALSGLSAHESACGNKTTDCYLCGRTIRRRELDSHMQYHDMDRLAQKAPAVCTNKNCARVAGDNDLGLCTFCYGPLHSTHYDPTGAKLQSRIERRYVIQLTRGCGNAFCVNPQCKMNRQVTGMAQVMPIVKELMALGNVFYFCVDEMTTKRKMFVDIEVAEGDYDEGWCVMAIDKAKGNEHEARNWLQTHAVKRSEQ</sequence>
<feature type="domain" description="Ubiquitin fusion degradation protein UFD1 N-terminal subdomain 2" evidence="5">
    <location>
        <begin position="99"/>
        <end position="177"/>
    </location>
</feature>
<dbReference type="VEuPathDB" id="FungiDB:TRICI_004425"/>
<evidence type="ECO:0000256" key="2">
    <source>
        <dbReference type="ARBA" id="ARBA00022786"/>
    </source>
</evidence>
<dbReference type="InterPro" id="IPR042556">
    <property type="entry name" value="AZUL_sf"/>
</dbReference>
<dbReference type="InterPro" id="IPR004854">
    <property type="entry name" value="Ufd1-like"/>
</dbReference>
<accession>A0A642V0X3</accession>
<dbReference type="EMBL" id="SWFS01000336">
    <property type="protein sequence ID" value="KAA8909590.1"/>
    <property type="molecule type" value="Genomic_DNA"/>
</dbReference>
<dbReference type="Pfam" id="PF03152">
    <property type="entry name" value="UFD1_N1"/>
    <property type="match status" value="1"/>
</dbReference>
<dbReference type="Gene3D" id="2.40.40.50">
    <property type="entry name" value="Ubiquitin fusion degradation protein UFD1, N-terminal domain"/>
    <property type="match status" value="1"/>
</dbReference>
<dbReference type="PANTHER" id="PTHR12555:SF15">
    <property type="entry name" value="FUSION DEGRADATION PROTEIN (UFD1), PUTATIVE (AFU_ORTHOLOGUE AFUA_4G04640)-RELATED"/>
    <property type="match status" value="1"/>
</dbReference>
<name>A0A642V0X3_9ASCO</name>
<dbReference type="InterPro" id="IPR042299">
    <property type="entry name" value="Ufd1-like_Nn"/>
</dbReference>
<feature type="domain" description="Ubiquitin fusion degradation protein UFD1 N-terminal subdomain 1" evidence="3">
    <location>
        <begin position="20"/>
        <end position="98"/>
    </location>
</feature>
<dbReference type="Pfam" id="PF24842">
    <property type="entry name" value="UFD1_N2"/>
    <property type="match status" value="1"/>
</dbReference>
<dbReference type="Pfam" id="PF16558">
    <property type="entry name" value="AZUL"/>
    <property type="match status" value="1"/>
</dbReference>
<evidence type="ECO:0000313" key="6">
    <source>
        <dbReference type="EMBL" id="KAA8909590.1"/>
    </source>
</evidence>
<gene>
    <name evidence="6" type="ORF">TRICI_004425</name>
</gene>
<dbReference type="Gene3D" id="3.10.330.10">
    <property type="match status" value="1"/>
</dbReference>
<protein>
    <submittedName>
        <fullName evidence="6">Uncharacterized protein</fullName>
    </submittedName>
</protein>
<dbReference type="Pfam" id="PF23580">
    <property type="entry name" value="Znf_XAF1_N"/>
    <property type="match status" value="1"/>
</dbReference>
<comment type="similarity">
    <text evidence="1">Belongs to the UFD1 family.</text>
</comment>
<dbReference type="InterPro" id="IPR055418">
    <property type="entry name" value="UFD1_N2"/>
</dbReference>
<dbReference type="Gene3D" id="6.10.130.10">
    <property type="entry name" value="Ubiquitin-protein ligase E3A, N-terminal zinc-binding domain (AZUL)"/>
    <property type="match status" value="1"/>
</dbReference>
<organism evidence="6 7">
    <name type="scientific">Trichomonascus ciferrii</name>
    <dbReference type="NCBI Taxonomy" id="44093"/>
    <lineage>
        <taxon>Eukaryota</taxon>
        <taxon>Fungi</taxon>
        <taxon>Dikarya</taxon>
        <taxon>Ascomycota</taxon>
        <taxon>Saccharomycotina</taxon>
        <taxon>Dipodascomycetes</taxon>
        <taxon>Dipodascales</taxon>
        <taxon>Trichomonascaceae</taxon>
        <taxon>Trichomonascus</taxon>
        <taxon>Trichomonascus ciferrii complex</taxon>
    </lineage>
</organism>
<proteinExistence type="inferred from homology"/>
<evidence type="ECO:0000259" key="5">
    <source>
        <dbReference type="Pfam" id="PF24842"/>
    </source>
</evidence>
<keyword evidence="7" id="KW-1185">Reference proteome</keyword>
<dbReference type="InterPro" id="IPR032353">
    <property type="entry name" value="AZUL"/>
</dbReference>
<evidence type="ECO:0000313" key="7">
    <source>
        <dbReference type="Proteomes" id="UP000761534"/>
    </source>
</evidence>
<dbReference type="Gene3D" id="3.30.40.10">
    <property type="entry name" value="Zinc/RING finger domain, C3HC4 (zinc finger)"/>
    <property type="match status" value="1"/>
</dbReference>
<dbReference type="GO" id="GO:0036503">
    <property type="term" value="P:ERAD pathway"/>
    <property type="evidence" value="ECO:0007669"/>
    <property type="project" value="TreeGrafter"/>
</dbReference>
<dbReference type="OrthoDB" id="193703at2759"/>
<evidence type="ECO:0000256" key="1">
    <source>
        <dbReference type="ARBA" id="ARBA00006043"/>
    </source>
</evidence>
<dbReference type="Proteomes" id="UP000761534">
    <property type="component" value="Unassembled WGS sequence"/>
</dbReference>
<reference evidence="6" key="1">
    <citation type="journal article" date="2019" name="G3 (Bethesda)">
        <title>Genome Assemblies of Two Rare Opportunistic Yeast Pathogens: Diutina rugosa (syn. Candida rugosa) and Trichomonascus ciferrii (syn. Candida ciferrii).</title>
        <authorList>
            <person name="Mixao V."/>
            <person name="Saus E."/>
            <person name="Hansen A.P."/>
            <person name="Lass-Florl C."/>
            <person name="Gabaldon T."/>
        </authorList>
    </citation>
    <scope>NUCLEOTIDE SEQUENCE</scope>
    <source>
        <strain evidence="6">CBS 4856</strain>
    </source>
</reference>
<evidence type="ECO:0000259" key="4">
    <source>
        <dbReference type="Pfam" id="PF16558"/>
    </source>
</evidence>
<dbReference type="PANTHER" id="PTHR12555">
    <property type="entry name" value="UBIQUITIN FUSION DEGRADATON PROTEIN 1"/>
    <property type="match status" value="1"/>
</dbReference>
<comment type="caution">
    <text evidence="6">The sequence shown here is derived from an EMBL/GenBank/DDBJ whole genome shotgun (WGS) entry which is preliminary data.</text>
</comment>
<dbReference type="InterPro" id="IPR055417">
    <property type="entry name" value="UFD1_N1"/>
</dbReference>
<dbReference type="GO" id="GO:0034098">
    <property type="term" value="C:VCP-NPL4-UFD1 AAA ATPase complex"/>
    <property type="evidence" value="ECO:0007669"/>
    <property type="project" value="TreeGrafter"/>
</dbReference>
<dbReference type="InterPro" id="IPR013083">
    <property type="entry name" value="Znf_RING/FYVE/PHD"/>
</dbReference>
<dbReference type="AlphaFoldDB" id="A0A642V0X3"/>
<dbReference type="GO" id="GO:0006511">
    <property type="term" value="P:ubiquitin-dependent protein catabolic process"/>
    <property type="evidence" value="ECO:0007669"/>
    <property type="project" value="InterPro"/>
</dbReference>
<dbReference type="GO" id="GO:0031593">
    <property type="term" value="F:polyubiquitin modification-dependent protein binding"/>
    <property type="evidence" value="ECO:0007669"/>
    <property type="project" value="TreeGrafter"/>
</dbReference>
<feature type="domain" description="Ubiquitin-protein ligase E3A N-terminal zinc-binding" evidence="4">
    <location>
        <begin position="528"/>
        <end position="554"/>
    </location>
</feature>
<keyword evidence="2" id="KW-0833">Ubl conjugation pathway</keyword>
<evidence type="ECO:0000259" key="3">
    <source>
        <dbReference type="Pfam" id="PF03152"/>
    </source>
</evidence>